<proteinExistence type="predicted"/>
<dbReference type="EMBL" id="JAIQCV010000006">
    <property type="protein sequence ID" value="KAH1091977.1"/>
    <property type="molecule type" value="Genomic_DNA"/>
</dbReference>
<keyword evidence="2" id="KW-1185">Reference proteome</keyword>
<dbReference type="Proteomes" id="UP000828251">
    <property type="component" value="Unassembled WGS sequence"/>
</dbReference>
<dbReference type="OrthoDB" id="10467945at2759"/>
<gene>
    <name evidence="1" type="ORF">J1N35_019234</name>
</gene>
<reference evidence="1 2" key="1">
    <citation type="journal article" date="2021" name="Plant Biotechnol. J.">
        <title>Multi-omics assisted identification of the key and species-specific regulatory components of drought-tolerant mechanisms in Gossypium stocksii.</title>
        <authorList>
            <person name="Yu D."/>
            <person name="Ke L."/>
            <person name="Zhang D."/>
            <person name="Wu Y."/>
            <person name="Sun Y."/>
            <person name="Mei J."/>
            <person name="Sun J."/>
            <person name="Sun Y."/>
        </authorList>
    </citation>
    <scope>NUCLEOTIDE SEQUENCE [LARGE SCALE GENOMIC DNA]</scope>
    <source>
        <strain evidence="2">cv. E1</strain>
        <tissue evidence="1">Leaf</tissue>
    </source>
</reference>
<evidence type="ECO:0000313" key="2">
    <source>
        <dbReference type="Proteomes" id="UP000828251"/>
    </source>
</evidence>
<dbReference type="AlphaFoldDB" id="A0A9D3VRS9"/>
<evidence type="ECO:0000313" key="1">
    <source>
        <dbReference type="EMBL" id="KAH1091977.1"/>
    </source>
</evidence>
<sequence length="99" mass="11327">MIGPKGPDGTYHVLAPMYKCNTNEEELNRHLGTRAILRLNFAYNFHVARGECHQSDNIEGFILPFFLLEVGFQFPINAFFCLVLNEYGTAPRQLSAFSW</sequence>
<protein>
    <submittedName>
        <fullName evidence="1">Uncharacterized protein</fullName>
    </submittedName>
</protein>
<accession>A0A9D3VRS9</accession>
<comment type="caution">
    <text evidence="1">The sequence shown here is derived from an EMBL/GenBank/DDBJ whole genome shotgun (WGS) entry which is preliminary data.</text>
</comment>
<organism evidence="1 2">
    <name type="scientific">Gossypium stocksii</name>
    <dbReference type="NCBI Taxonomy" id="47602"/>
    <lineage>
        <taxon>Eukaryota</taxon>
        <taxon>Viridiplantae</taxon>
        <taxon>Streptophyta</taxon>
        <taxon>Embryophyta</taxon>
        <taxon>Tracheophyta</taxon>
        <taxon>Spermatophyta</taxon>
        <taxon>Magnoliopsida</taxon>
        <taxon>eudicotyledons</taxon>
        <taxon>Gunneridae</taxon>
        <taxon>Pentapetalae</taxon>
        <taxon>rosids</taxon>
        <taxon>malvids</taxon>
        <taxon>Malvales</taxon>
        <taxon>Malvaceae</taxon>
        <taxon>Malvoideae</taxon>
        <taxon>Gossypium</taxon>
    </lineage>
</organism>
<name>A0A9D3VRS9_9ROSI</name>